<dbReference type="RefSeq" id="WP_056991386.1">
    <property type="nucleotide sequence ID" value="NZ_JQAR01000012.1"/>
</dbReference>
<organism evidence="1 2">
    <name type="scientific">Liquorilactobacillus mali</name>
    <dbReference type="NCBI Taxonomy" id="1618"/>
    <lineage>
        <taxon>Bacteria</taxon>
        <taxon>Bacillati</taxon>
        <taxon>Bacillota</taxon>
        <taxon>Bacilli</taxon>
        <taxon>Lactobacillales</taxon>
        <taxon>Lactobacillaceae</taxon>
        <taxon>Liquorilactobacillus</taxon>
    </lineage>
</organism>
<dbReference type="InterPro" id="IPR010843">
    <property type="entry name" value="Uncharacterised_AroM"/>
</dbReference>
<proteinExistence type="predicted"/>
<name>A0A0R2FQ80_9LACO</name>
<dbReference type="EMBL" id="JQAR01000012">
    <property type="protein sequence ID" value="KRN29803.1"/>
    <property type="molecule type" value="Genomic_DNA"/>
</dbReference>
<sequence>MKKVYMLTIGQSPRSDVAPMVEKILGPEFDLVQAGALDELTYEEVQEQLAPKEGVGNEYTLVSRMRDGRAVQMDRSKVEPLIQKKINEAENKGYSLIWLLCTGEFNNLKTTNSVFLEPDKIIPQVVKLVIADRKLGVVVPLPEQIKEMDGKFHKAGLNPVYIDASPYTGTKEHFAAVGQALKSKVDYILMDCMGYNEKWQRIVAENSGKPTILSNVLMAKLTSEFV</sequence>
<dbReference type="NCBIfam" id="NF007788">
    <property type="entry name" value="PRK10481.1"/>
    <property type="match status" value="1"/>
</dbReference>
<dbReference type="PATRIC" id="fig|1618.3.peg.349"/>
<dbReference type="Pfam" id="PF07302">
    <property type="entry name" value="AroM"/>
    <property type="match status" value="1"/>
</dbReference>
<gene>
    <name evidence="1" type="ORF">IV36_GL000349</name>
</gene>
<dbReference type="OrthoDB" id="9798683at2"/>
<evidence type="ECO:0000313" key="2">
    <source>
        <dbReference type="Proteomes" id="UP000051727"/>
    </source>
</evidence>
<reference evidence="1 2" key="1">
    <citation type="journal article" date="2015" name="Genome Announc.">
        <title>Expanding the biotechnology potential of lactobacilli through comparative genomics of 213 strains and associated genera.</title>
        <authorList>
            <person name="Sun Z."/>
            <person name="Harris H.M."/>
            <person name="McCann A."/>
            <person name="Guo C."/>
            <person name="Argimon S."/>
            <person name="Zhang W."/>
            <person name="Yang X."/>
            <person name="Jeffery I.B."/>
            <person name="Cooney J.C."/>
            <person name="Kagawa T.F."/>
            <person name="Liu W."/>
            <person name="Song Y."/>
            <person name="Salvetti E."/>
            <person name="Wrobel A."/>
            <person name="Rasinkangas P."/>
            <person name="Parkhill J."/>
            <person name="Rea M.C."/>
            <person name="O'Sullivan O."/>
            <person name="Ritari J."/>
            <person name="Douillard F.P."/>
            <person name="Paul Ross R."/>
            <person name="Yang R."/>
            <person name="Briner A.E."/>
            <person name="Felis G.E."/>
            <person name="de Vos W.M."/>
            <person name="Barrangou R."/>
            <person name="Klaenhammer T.R."/>
            <person name="Caufield P.W."/>
            <person name="Cui Y."/>
            <person name="Zhang H."/>
            <person name="O'Toole P.W."/>
        </authorList>
    </citation>
    <scope>NUCLEOTIDE SEQUENCE [LARGE SCALE GENOMIC DNA]</scope>
    <source>
        <strain evidence="1 2">ATCC 27304</strain>
    </source>
</reference>
<evidence type="ECO:0008006" key="3">
    <source>
        <dbReference type="Google" id="ProtNLM"/>
    </source>
</evidence>
<evidence type="ECO:0000313" key="1">
    <source>
        <dbReference type="EMBL" id="KRN29803.1"/>
    </source>
</evidence>
<dbReference type="Proteomes" id="UP000051727">
    <property type="component" value="Unassembled WGS sequence"/>
</dbReference>
<dbReference type="AlphaFoldDB" id="A0A0R2FQ80"/>
<dbReference type="STRING" id="1618.IV36_GL000349"/>
<comment type="caution">
    <text evidence="1">The sequence shown here is derived from an EMBL/GenBank/DDBJ whole genome shotgun (WGS) entry which is preliminary data.</text>
</comment>
<protein>
    <recommendedName>
        <fullName evidence="3">AroM family protein</fullName>
    </recommendedName>
</protein>
<accession>A0A0R2FQ80</accession>